<dbReference type="InterPro" id="IPR011576">
    <property type="entry name" value="Pyridox_Oxase_N"/>
</dbReference>
<dbReference type="PANTHER" id="PTHR42815">
    <property type="entry name" value="FAD-BINDING, PUTATIVE (AFU_ORTHOLOGUE AFUA_6G07600)-RELATED"/>
    <property type="match status" value="1"/>
</dbReference>
<gene>
    <name evidence="2" type="ORF">WKW80_18730</name>
</gene>
<keyword evidence="3" id="KW-1185">Reference proteome</keyword>
<protein>
    <submittedName>
        <fullName evidence="2">Pyridoxamine 5'-phosphate oxidase family protein</fullName>
    </submittedName>
</protein>
<dbReference type="Proteomes" id="UP001363010">
    <property type="component" value="Unassembled WGS sequence"/>
</dbReference>
<evidence type="ECO:0000259" key="1">
    <source>
        <dbReference type="Pfam" id="PF01243"/>
    </source>
</evidence>
<reference evidence="2 3" key="1">
    <citation type="submission" date="2024-03" db="EMBL/GenBank/DDBJ databases">
        <title>Novel species of the genus Variovorax.</title>
        <authorList>
            <person name="Liu Q."/>
            <person name="Xin Y.-H."/>
        </authorList>
    </citation>
    <scope>NUCLEOTIDE SEQUENCE [LARGE SCALE GENOMIC DNA]</scope>
    <source>
        <strain evidence="2 3">KACC 18501</strain>
    </source>
</reference>
<organism evidence="2 3">
    <name type="scientific">Variovorax humicola</name>
    <dbReference type="NCBI Taxonomy" id="1769758"/>
    <lineage>
        <taxon>Bacteria</taxon>
        <taxon>Pseudomonadati</taxon>
        <taxon>Pseudomonadota</taxon>
        <taxon>Betaproteobacteria</taxon>
        <taxon>Burkholderiales</taxon>
        <taxon>Comamonadaceae</taxon>
        <taxon>Variovorax</taxon>
    </lineage>
</organism>
<dbReference type="InterPro" id="IPR012349">
    <property type="entry name" value="Split_barrel_FMN-bd"/>
</dbReference>
<dbReference type="SUPFAM" id="SSF50475">
    <property type="entry name" value="FMN-binding split barrel"/>
    <property type="match status" value="2"/>
</dbReference>
<dbReference type="EMBL" id="JBBKZV010000011">
    <property type="protein sequence ID" value="MEJ8824038.1"/>
    <property type="molecule type" value="Genomic_DNA"/>
</dbReference>
<proteinExistence type="predicted"/>
<evidence type="ECO:0000313" key="3">
    <source>
        <dbReference type="Proteomes" id="UP001363010"/>
    </source>
</evidence>
<sequence>MTTTALSRADPTAPFHEGEKALQAYTGSRAKLEEVGSRVIRPAMPEQHRSFFAQLPFMVIGLVDAQGQPWASVLAAPPGFVQSPDDRHLDIAALPLPNDPAAAALTAGASIGLLGIEPHTRRRNRVNGMVGRVGPDGFSVNVRQSFGNCPKYIRTREAVFVAPRGRAAEAERGDRLDENAMRFIAQADTFFIATAHSAAQSGDGASAHGVDVSHRGGPRGFVQVVDDRTLVAPDYLGNFFFNTLGNLLVNPRAGLLFIDYETGDLLHVAVTVGIVQDGPEVAAHEGAQRLLWMQVAQMQRLPSGLPLRWSEPVSLPLGR</sequence>
<dbReference type="Pfam" id="PF01243">
    <property type="entry name" value="PNPOx_N"/>
    <property type="match status" value="1"/>
</dbReference>
<dbReference type="Gene3D" id="2.30.110.10">
    <property type="entry name" value="Electron Transport, Fmn-binding Protein, Chain A"/>
    <property type="match status" value="1"/>
</dbReference>
<comment type="caution">
    <text evidence="2">The sequence shown here is derived from an EMBL/GenBank/DDBJ whole genome shotgun (WGS) entry which is preliminary data.</text>
</comment>
<evidence type="ECO:0000313" key="2">
    <source>
        <dbReference type="EMBL" id="MEJ8824038.1"/>
    </source>
</evidence>
<feature type="domain" description="Pyridoxamine 5'-phosphate oxidase N-terminal" evidence="1">
    <location>
        <begin position="44"/>
        <end position="136"/>
    </location>
</feature>
<dbReference type="PANTHER" id="PTHR42815:SF2">
    <property type="entry name" value="FAD-BINDING, PUTATIVE (AFU_ORTHOLOGUE AFUA_6G07600)-RELATED"/>
    <property type="match status" value="1"/>
</dbReference>
<dbReference type="RefSeq" id="WP_340365073.1">
    <property type="nucleotide sequence ID" value="NZ_JBBKZV010000011.1"/>
</dbReference>
<name>A0ABU8W2D2_9BURK</name>
<accession>A0ABU8W2D2</accession>